<protein>
    <submittedName>
        <fullName evidence="2">Uncharacterized protein</fullName>
    </submittedName>
</protein>
<evidence type="ECO:0000256" key="1">
    <source>
        <dbReference type="SAM" id="MobiDB-lite"/>
    </source>
</evidence>
<proteinExistence type="predicted"/>
<dbReference type="EMBL" id="VISO01000003">
    <property type="protein sequence ID" value="TVZ65573.1"/>
    <property type="molecule type" value="Genomic_DNA"/>
</dbReference>
<gene>
    <name evidence="2" type="ORF">BCL32_5885</name>
</gene>
<dbReference type="AlphaFoldDB" id="A0A559STA0"/>
<evidence type="ECO:0000313" key="2">
    <source>
        <dbReference type="EMBL" id="TVZ65573.1"/>
    </source>
</evidence>
<evidence type="ECO:0000313" key="3">
    <source>
        <dbReference type="Proteomes" id="UP000319824"/>
    </source>
</evidence>
<dbReference type="InterPro" id="IPR021341">
    <property type="entry name" value="DUF2958"/>
</dbReference>
<reference evidence="2 3" key="1">
    <citation type="submission" date="2019-06" db="EMBL/GenBank/DDBJ databases">
        <title>Pac Bio to generate improved reference genome sequences for organisms with transposon mutant libraries (support for FEBA project).</title>
        <authorList>
            <person name="Blow M."/>
        </authorList>
    </citation>
    <scope>NUCLEOTIDE SEQUENCE [LARGE SCALE GENOMIC DNA]</scope>
    <source>
        <strain evidence="2 3">USDA 1844</strain>
    </source>
</reference>
<name>A0A559STA0_9HYPH</name>
<organism evidence="2 3">
    <name type="scientific">Rhizobium mongolense USDA 1844</name>
    <dbReference type="NCBI Taxonomy" id="1079460"/>
    <lineage>
        <taxon>Bacteria</taxon>
        <taxon>Pseudomonadati</taxon>
        <taxon>Pseudomonadota</taxon>
        <taxon>Alphaproteobacteria</taxon>
        <taxon>Hyphomicrobiales</taxon>
        <taxon>Rhizobiaceae</taxon>
        <taxon>Rhizobium/Agrobacterium group</taxon>
        <taxon>Rhizobium</taxon>
    </lineage>
</organism>
<comment type="caution">
    <text evidence="2">The sequence shown here is derived from an EMBL/GenBank/DDBJ whole genome shotgun (WGS) entry which is preliminary data.</text>
</comment>
<feature type="compositionally biased region" description="Low complexity" evidence="1">
    <location>
        <begin position="28"/>
        <end position="38"/>
    </location>
</feature>
<dbReference type="Proteomes" id="UP000319824">
    <property type="component" value="Unassembled WGS sequence"/>
</dbReference>
<sequence length="161" mass="17765">MTRLPKQLPLDVRCGHPRGSLVRRAIHTASATGSTSPSGRRRHDTAISRTETLIPDDLRDRLGHTPEVQDDFDPFPAVKLFMPDAATWLPTGTFPEGPDVRLFGLCDLGTGSTELGDAMLSEIEDVRGKLVLPVERDLYLKAEHRLITYAKIARHAGMIVT</sequence>
<accession>A0A559STA0</accession>
<feature type="region of interest" description="Disordered" evidence="1">
    <location>
        <begin position="26"/>
        <end position="46"/>
    </location>
</feature>
<dbReference type="Pfam" id="PF11171">
    <property type="entry name" value="DUF2958"/>
    <property type="match status" value="1"/>
</dbReference>